<feature type="domain" description="Carrier" evidence="7">
    <location>
        <begin position="1506"/>
        <end position="1584"/>
    </location>
</feature>
<dbReference type="Gene3D" id="3.10.129.110">
    <property type="entry name" value="Polyketide synthase dehydratase"/>
    <property type="match status" value="1"/>
</dbReference>
<dbReference type="InterPro" id="IPR036736">
    <property type="entry name" value="ACP-like_sf"/>
</dbReference>
<dbReference type="PROSITE" id="PS52019">
    <property type="entry name" value="PKS_MFAS_DH"/>
    <property type="match status" value="1"/>
</dbReference>
<dbReference type="SUPFAM" id="SSF51735">
    <property type="entry name" value="NAD(P)-binding Rossmann-fold domains"/>
    <property type="match status" value="1"/>
</dbReference>
<dbReference type="Gene3D" id="3.40.47.10">
    <property type="match status" value="2"/>
</dbReference>
<dbReference type="GO" id="GO:0004312">
    <property type="term" value="F:fatty acid synthase activity"/>
    <property type="evidence" value="ECO:0007669"/>
    <property type="project" value="TreeGrafter"/>
</dbReference>
<dbReference type="InterPro" id="IPR009081">
    <property type="entry name" value="PP-bd_ACP"/>
</dbReference>
<dbReference type="Pfam" id="PF02801">
    <property type="entry name" value="Ketoacyl-synt_C"/>
    <property type="match status" value="1"/>
</dbReference>
<dbReference type="SUPFAM" id="SSF53901">
    <property type="entry name" value="Thiolase-like"/>
    <property type="match status" value="2"/>
</dbReference>
<evidence type="ECO:0000256" key="4">
    <source>
        <dbReference type="ARBA" id="ARBA00023315"/>
    </source>
</evidence>
<dbReference type="InterPro" id="IPR032088">
    <property type="entry name" value="SAT"/>
</dbReference>
<accession>A0A423VX67</accession>
<dbReference type="PROSITE" id="PS00012">
    <property type="entry name" value="PHOSPHOPANTETHEINE"/>
    <property type="match status" value="1"/>
</dbReference>
<evidence type="ECO:0000256" key="2">
    <source>
        <dbReference type="ARBA" id="ARBA00022553"/>
    </source>
</evidence>
<dbReference type="InterPro" id="IPR030918">
    <property type="entry name" value="PT_fungal_PKS"/>
</dbReference>
<dbReference type="PROSITE" id="PS52004">
    <property type="entry name" value="KS3_2"/>
    <property type="match status" value="1"/>
</dbReference>
<dbReference type="InterPro" id="IPR016036">
    <property type="entry name" value="Malonyl_transacylase_ACP-bd"/>
</dbReference>
<gene>
    <name evidence="10" type="ORF">VSDG_05336</name>
</gene>
<dbReference type="InterPro" id="IPR001227">
    <property type="entry name" value="Ac_transferase_dom_sf"/>
</dbReference>
<feature type="compositionally biased region" description="Polar residues" evidence="6">
    <location>
        <begin position="261"/>
        <end position="275"/>
    </location>
</feature>
<evidence type="ECO:0008006" key="12">
    <source>
        <dbReference type="Google" id="ProtNLM"/>
    </source>
</evidence>
<keyword evidence="4" id="KW-0012">Acyltransferase</keyword>
<dbReference type="GO" id="GO:0006633">
    <property type="term" value="P:fatty acid biosynthetic process"/>
    <property type="evidence" value="ECO:0007669"/>
    <property type="project" value="TreeGrafter"/>
</dbReference>
<dbReference type="PANTHER" id="PTHR43775:SF40">
    <property type="entry name" value="NORSOLORINIC ACID SYNTHASE STCA"/>
    <property type="match status" value="1"/>
</dbReference>
<dbReference type="SUPFAM" id="SSF52151">
    <property type="entry name" value="FabD/lysophospholipase-like"/>
    <property type="match status" value="1"/>
</dbReference>
<dbReference type="Gene3D" id="3.40.366.10">
    <property type="entry name" value="Malonyl-Coenzyme A Acyl Carrier Protein, domain 2"/>
    <property type="match status" value="2"/>
</dbReference>
<dbReference type="Gene3D" id="3.40.50.720">
    <property type="entry name" value="NAD(P)-binding Rossmann-like Domain"/>
    <property type="match status" value="1"/>
</dbReference>
<dbReference type="FunFam" id="1.10.1200.10:FF:000011">
    <property type="entry name" value="Sterigmatocystin biosynthesis polyketide synthase"/>
    <property type="match status" value="1"/>
</dbReference>
<reference evidence="10 11" key="1">
    <citation type="submission" date="2015-09" db="EMBL/GenBank/DDBJ databases">
        <title>Host preference determinants of Valsa canker pathogens revealed by comparative genomics.</title>
        <authorList>
            <person name="Yin Z."/>
            <person name="Huang L."/>
        </authorList>
    </citation>
    <scope>NUCLEOTIDE SEQUENCE [LARGE SCALE GENOMIC DNA]</scope>
    <source>
        <strain evidence="10 11">YSFL</strain>
    </source>
</reference>
<dbReference type="InterPro" id="IPR016039">
    <property type="entry name" value="Thiolase-like"/>
</dbReference>
<dbReference type="GO" id="GO:0044550">
    <property type="term" value="P:secondary metabolite biosynthetic process"/>
    <property type="evidence" value="ECO:0007669"/>
    <property type="project" value="UniProtKB-ARBA"/>
</dbReference>
<evidence type="ECO:0000313" key="11">
    <source>
        <dbReference type="Proteomes" id="UP000284375"/>
    </source>
</evidence>
<dbReference type="InterPro" id="IPR049900">
    <property type="entry name" value="PKS_mFAS_DH"/>
</dbReference>
<feature type="region of interest" description="C-terminal hotdog fold" evidence="5">
    <location>
        <begin position="1305"/>
        <end position="1456"/>
    </location>
</feature>
<feature type="domain" description="Ketosynthase family 3 (KS3)" evidence="8">
    <location>
        <begin position="276"/>
        <end position="667"/>
    </location>
</feature>
<dbReference type="Gene3D" id="1.10.1200.10">
    <property type="entry name" value="ACP-like"/>
    <property type="match status" value="2"/>
</dbReference>
<dbReference type="InterPro" id="IPR050091">
    <property type="entry name" value="PKS_NRPS_Biosynth_Enz"/>
</dbReference>
<dbReference type="InterPro" id="IPR016035">
    <property type="entry name" value="Acyl_Trfase/lysoPLipase"/>
</dbReference>
<dbReference type="CDD" id="cd00833">
    <property type="entry name" value="PKS"/>
    <property type="match status" value="1"/>
</dbReference>
<dbReference type="SMART" id="SM00825">
    <property type="entry name" value="PKS_KS"/>
    <property type="match status" value="1"/>
</dbReference>
<organism evidence="10 11">
    <name type="scientific">Cytospora chrysosperma</name>
    <name type="common">Cytospora canker fungus</name>
    <name type="synonym">Sphaeria chrysosperma</name>
    <dbReference type="NCBI Taxonomy" id="252740"/>
    <lineage>
        <taxon>Eukaryota</taxon>
        <taxon>Fungi</taxon>
        <taxon>Dikarya</taxon>
        <taxon>Ascomycota</taxon>
        <taxon>Pezizomycotina</taxon>
        <taxon>Sordariomycetes</taxon>
        <taxon>Sordariomycetidae</taxon>
        <taxon>Diaporthales</taxon>
        <taxon>Cytosporaceae</taxon>
        <taxon>Cytospora</taxon>
    </lineage>
</organism>
<feature type="region of interest" description="N-terminal hotdog fold" evidence="5">
    <location>
        <begin position="1150"/>
        <end position="1282"/>
    </location>
</feature>
<dbReference type="InterPro" id="IPR006162">
    <property type="entry name" value="Ppantetheine_attach_site"/>
</dbReference>
<feature type="compositionally biased region" description="Polar residues" evidence="6">
    <location>
        <begin position="1586"/>
        <end position="1607"/>
    </location>
</feature>
<dbReference type="SUPFAM" id="SSF47336">
    <property type="entry name" value="ACP-like"/>
    <property type="match status" value="2"/>
</dbReference>
<keyword evidence="3" id="KW-0808">Transferase</keyword>
<feature type="region of interest" description="Disordered" evidence="6">
    <location>
        <begin position="1582"/>
        <end position="1607"/>
    </location>
</feature>
<dbReference type="InterPro" id="IPR013120">
    <property type="entry name" value="FAR_NAD-bd"/>
</dbReference>
<dbReference type="Pfam" id="PF00109">
    <property type="entry name" value="ketoacyl-synt"/>
    <property type="match status" value="2"/>
</dbReference>
<dbReference type="Proteomes" id="UP000284375">
    <property type="component" value="Unassembled WGS sequence"/>
</dbReference>
<feature type="active site" description="Proton donor; for dehydratase activity" evidence="5">
    <location>
        <position position="1369"/>
    </location>
</feature>
<dbReference type="NCBIfam" id="TIGR04532">
    <property type="entry name" value="PT_fungal_PKS"/>
    <property type="match status" value="1"/>
</dbReference>
<dbReference type="SMART" id="SM00827">
    <property type="entry name" value="PKS_AT"/>
    <property type="match status" value="1"/>
</dbReference>
<evidence type="ECO:0000259" key="8">
    <source>
        <dbReference type="PROSITE" id="PS52004"/>
    </source>
</evidence>
<evidence type="ECO:0000256" key="6">
    <source>
        <dbReference type="SAM" id="MobiDB-lite"/>
    </source>
</evidence>
<dbReference type="Pfam" id="PF07993">
    <property type="entry name" value="NAD_binding_4"/>
    <property type="match status" value="1"/>
</dbReference>
<dbReference type="Pfam" id="PF16073">
    <property type="entry name" value="SAT"/>
    <property type="match status" value="1"/>
</dbReference>
<evidence type="ECO:0000259" key="9">
    <source>
        <dbReference type="PROSITE" id="PS52019"/>
    </source>
</evidence>
<protein>
    <recommendedName>
        <fullName evidence="12">Carrier domain-containing protein</fullName>
    </recommendedName>
</protein>
<dbReference type="STRING" id="252740.A0A423VX67"/>
<dbReference type="SUPFAM" id="SSF55048">
    <property type="entry name" value="Probable ACP-binding domain of malonyl-CoA ACP transacylase"/>
    <property type="match status" value="1"/>
</dbReference>
<feature type="domain" description="PKS/mFAS DH" evidence="9">
    <location>
        <begin position="1150"/>
        <end position="1456"/>
    </location>
</feature>
<comment type="caution">
    <text evidence="10">The sequence shown here is derived from an EMBL/GenBank/DDBJ whole genome shotgun (WGS) entry which is preliminary data.</text>
</comment>
<dbReference type="InterPro" id="IPR020841">
    <property type="entry name" value="PKS_Beta-ketoAc_synthase_dom"/>
</dbReference>
<dbReference type="InterPro" id="IPR014043">
    <property type="entry name" value="Acyl_transferase_dom"/>
</dbReference>
<keyword evidence="2" id="KW-0597">Phosphoprotein</keyword>
<dbReference type="Pfam" id="PF00698">
    <property type="entry name" value="Acyl_transf_1"/>
    <property type="match status" value="1"/>
</dbReference>
<name>A0A423VX67_CYTCH</name>
<dbReference type="PANTHER" id="PTHR43775">
    <property type="entry name" value="FATTY ACID SYNTHASE"/>
    <property type="match status" value="1"/>
</dbReference>
<dbReference type="EMBL" id="LJZO01000023">
    <property type="protein sequence ID" value="ROV95629.1"/>
    <property type="molecule type" value="Genomic_DNA"/>
</dbReference>
<dbReference type="Pfam" id="PF22621">
    <property type="entry name" value="CurL-like_PKS_C"/>
    <property type="match status" value="1"/>
</dbReference>
<dbReference type="InterPro" id="IPR014030">
    <property type="entry name" value="Ketoacyl_synth_N"/>
</dbReference>
<dbReference type="InterPro" id="IPR014031">
    <property type="entry name" value="Ketoacyl_synth_C"/>
</dbReference>
<feature type="active site" description="Proton acceptor; for dehydratase activity" evidence="5">
    <location>
        <position position="1182"/>
    </location>
</feature>
<keyword evidence="1" id="KW-0596">Phosphopantetheine</keyword>
<evidence type="ECO:0000259" key="7">
    <source>
        <dbReference type="PROSITE" id="PS50075"/>
    </source>
</evidence>
<proteinExistence type="predicted"/>
<feature type="domain" description="Carrier" evidence="7">
    <location>
        <begin position="1622"/>
        <end position="1697"/>
    </location>
</feature>
<dbReference type="InterPro" id="IPR036291">
    <property type="entry name" value="NAD(P)-bd_dom_sf"/>
</dbReference>
<evidence type="ECO:0000256" key="5">
    <source>
        <dbReference type="PROSITE-ProRule" id="PRU01363"/>
    </source>
</evidence>
<dbReference type="OrthoDB" id="329835at2759"/>
<feature type="region of interest" description="Disordered" evidence="6">
    <location>
        <begin position="255"/>
        <end position="277"/>
    </location>
</feature>
<evidence type="ECO:0000256" key="3">
    <source>
        <dbReference type="ARBA" id="ARBA00022679"/>
    </source>
</evidence>
<keyword evidence="11" id="KW-1185">Reference proteome</keyword>
<dbReference type="Pfam" id="PF00550">
    <property type="entry name" value="PP-binding"/>
    <property type="match status" value="2"/>
</dbReference>
<evidence type="ECO:0000256" key="1">
    <source>
        <dbReference type="ARBA" id="ARBA00022450"/>
    </source>
</evidence>
<dbReference type="Gene3D" id="3.30.70.3290">
    <property type="match status" value="1"/>
</dbReference>
<dbReference type="InterPro" id="IPR042104">
    <property type="entry name" value="PKS_dehydratase_sf"/>
</dbReference>
<dbReference type="FunFam" id="3.10.129.110:FF:000001">
    <property type="entry name" value="Sterigmatocystin biosynthesis polyketide synthase"/>
    <property type="match status" value="1"/>
</dbReference>
<sequence length="2176" mass="238373">MASQEETPSFCAQDSRVVGLCTGAFAAAAVSCSSSIPDLIPIAVDAIITAFRTGMLVTDVAERLDQSHDLDRSWAVLVPGLASSAAVHELCEQSNMPLTSRPYISAYAPNGITVSGPPKSLEQLVGSASLKGLTTRSISVHGPYHAPHLYSQLDASSVVSDLSQANATPCLPNKQIPLLSGQEVNSEDLTLATLLEQAAAQVLLHPLNWSSILDNVQICLEALSPKRFSVVPIGSSADHLIYAMLKQTPLRTLLPGPKVHSQPNTAQASSESNSGRPKLAIVGMSGRFPGANDLDSFWHLLYQGLDVHKPVPELHWDARTHVDATGARKNTSATPFGCWLDDPAGFDARFFNISPREAPRIDPAQRLALMTAYEAIEQAGLVPDATPSTRPDRVGVFYGVTSNDWMETNSAQDIDTYFIPGGNRAFIPGRINYFFKFSAGLDRGHFLSRTGNCKTFDDSADGYCRGEGVATIIIKRLDDALAENDPILGVILGAYTNHSAESESITRPHVGAQRAIFNKILSDSAVDPYTVGYIEMHGTGTQVGDATEMTSVLDTFAPPPTHGKRARASDEALFLGSAKANIGHGEAASGVSAVVKVLQMMQKDTIVPHCGIKTKINSRFPTDLDERNVHIAREPTAWKRREGTIPRRAFVNNFSAAGGNSALLLEDAPPKPRRHLDAPGVDTRAQYPVTVSAKNGVSMQGNLRSMLVYLQENPQVSLGDLSYTTTARRIHHPHRLLFNSSTVDDLCAKIDIALREGKAVTRPKGTPGVIFTFTGQGAQYPGMGKQLLEECSSVRTELFQLDRIVQSLGFPSVLPVIQSEEADIAQFAPCAVQLASICLQIAIRKMWSSLNIHPVAVVGHSLGEYAALNAAGVLSDADTIFLVGERARLFEQKCTRDTHAMLVVKASEAEISAVLKDQRYETACINSPVETVLAGTDEEVTGLKTLLTAAGMRSSLLKVPYAFHSSQVDPVLSELQELATGVVFSEPKVPVLRPLDSTIVSETGSFGPEYVARHTREPVNMRGALLAASHSGIITDRSVILEIGPHPAISGMVKAVLGQQQVCIASLQRGRQPWEVLGAAVKPLYEAGANISWAEYQRNFPACHSVVALPTYNWDLKEYWIQYVHDWSLRKGEPPMVATDNPSLESTTIHAVLEESGDSTATRMVVEADIARKDLSPLVQGHEVDGIPLCTPSVYADMALTLGTYLLRRYQPRQQDSLVDVSDMTISKALIQRGDGAKQLLQAHLEADWQSQSAAIKFMSFDSKNQLQEHSRCVVRFKDRSLQNVLQDDAASLQRKLQTLRDGIVSGNSARFNRPMVYRAIRPLARFHDDYRAIDEIILNSETLEASSRLRFTNVKRDGNFHTHPAIIDSLTQSCGFAMNCNDNTDLDMEVFMNHGWGSLQLFEPLDFEKEYTTYTQMAPGKDKIWYGDVVVFDGDKIVAFLGKIAIQAVPRRVLKVILSLESGKKAQGLRPTQETRLPVTATSTPATGLTDLQQLAQHRAQHRGQPQPSRFTTALSIIAEESGLSVADLTYDTNFADIGIDSLLGLTISARFKEEIDMDLDFNAMFYEYPTVQDIKALFSAPEDTGTTSPSDSGAGSGLDTPSTEMEMTAVAPSDRSNLLEGDFVRALEIISEESGVALADLEEDTNFADCGVDSLLSLVIASRFQDTFGLDIQHEALMFECETVGKLKDMLRRELSAANPGVQPPAVSKPVVFSLIPDTIQPCPSEENASHSIRGDDDHDEAVTLSARGGAVEELVHKYTAGFSVPVSSLSPSPAAPAADEKVILVTGTTGSLGAHLAYHLVQLEDVKMVVCLNRENKDEAYARQRKSMREKGIRFPAHLEPKLKVFQTDSSKPRLGLDKTEYDSLVNSVTHLIHNAWPMNAKRALWEFESQFQVFRNLIDFACDVASCRPQNFQFSFQMVSSIGVVGHYGRDSGRETERTVVPEDRTTIASVLANGYAEAKWGCERMLEETLQRHPDRFRAMVVRLGQIAGSKTSGYWNPMEHFGFLVKSSQTLKALPDVDGMLYWTPVNDVAATLADLVLSDRTPHLFYHIDNPVGQPWREMNAILADTLHIPDLIPFEAWLERVRTAPQRDNPASLLSDFLDENYLRMSCGRLVLDVKKTLEHSKTLAAIGPVAEVVVRRYIHIWREIGFLKSTEEDRINLESDRAQLWGC</sequence>
<evidence type="ECO:0000313" key="10">
    <source>
        <dbReference type="EMBL" id="ROV95629.1"/>
    </source>
</evidence>
<dbReference type="PROSITE" id="PS50075">
    <property type="entry name" value="CARRIER"/>
    <property type="match status" value="2"/>
</dbReference>